<dbReference type="InterPro" id="IPR036871">
    <property type="entry name" value="PX_dom_sf"/>
</dbReference>
<dbReference type="Pfam" id="PF00787">
    <property type="entry name" value="PX"/>
    <property type="match status" value="1"/>
</dbReference>
<dbReference type="STRING" id="763406.A0A1E3NRD8"/>
<dbReference type="GeneID" id="30178835"/>
<dbReference type="OrthoDB" id="10254720at2759"/>
<dbReference type="PANTHER" id="PTHR10555">
    <property type="entry name" value="SORTING NEXIN"/>
    <property type="match status" value="1"/>
</dbReference>
<sequence length="120" mass="13821">GNRHNSSSWCVNCSVTDPLIVEGDNMGKYTLWNVRFKLAKGGHITVKKRYSDFESLHQVLARRYGKQVVVNALPPKNSLFEDRFSGEFLERRRSGLEYWLNSVVLDPLLGYSGEVRRFVL</sequence>
<feature type="non-terminal residue" evidence="2">
    <location>
        <position position="120"/>
    </location>
</feature>
<dbReference type="RefSeq" id="XP_019019742.1">
    <property type="nucleotide sequence ID" value="XM_019162148.1"/>
</dbReference>
<keyword evidence="3" id="KW-1185">Reference proteome</keyword>
<dbReference type="GO" id="GO:0035091">
    <property type="term" value="F:phosphatidylinositol binding"/>
    <property type="evidence" value="ECO:0007669"/>
    <property type="project" value="InterPro"/>
</dbReference>
<dbReference type="PROSITE" id="PS50195">
    <property type="entry name" value="PX"/>
    <property type="match status" value="1"/>
</dbReference>
<organism evidence="2 3">
    <name type="scientific">Pichia membranifaciens NRRL Y-2026</name>
    <dbReference type="NCBI Taxonomy" id="763406"/>
    <lineage>
        <taxon>Eukaryota</taxon>
        <taxon>Fungi</taxon>
        <taxon>Dikarya</taxon>
        <taxon>Ascomycota</taxon>
        <taxon>Saccharomycotina</taxon>
        <taxon>Pichiomycetes</taxon>
        <taxon>Pichiales</taxon>
        <taxon>Pichiaceae</taxon>
        <taxon>Pichia</taxon>
    </lineage>
</organism>
<gene>
    <name evidence="2" type="ORF">PICMEDRAFT_19965</name>
</gene>
<evidence type="ECO:0000313" key="2">
    <source>
        <dbReference type="EMBL" id="ODQ48629.1"/>
    </source>
</evidence>
<dbReference type="InterPro" id="IPR001683">
    <property type="entry name" value="PX_dom"/>
</dbReference>
<dbReference type="EMBL" id="KV454001">
    <property type="protein sequence ID" value="ODQ48629.1"/>
    <property type="molecule type" value="Genomic_DNA"/>
</dbReference>
<dbReference type="SMART" id="SM00312">
    <property type="entry name" value="PX"/>
    <property type="match status" value="1"/>
</dbReference>
<proteinExistence type="predicted"/>
<name>A0A1E3NRD8_9ASCO</name>
<dbReference type="AlphaFoldDB" id="A0A1E3NRD8"/>
<reference evidence="2 3" key="1">
    <citation type="journal article" date="2016" name="Proc. Natl. Acad. Sci. U.S.A.">
        <title>Comparative genomics of biotechnologically important yeasts.</title>
        <authorList>
            <person name="Riley R."/>
            <person name="Haridas S."/>
            <person name="Wolfe K.H."/>
            <person name="Lopes M.R."/>
            <person name="Hittinger C.T."/>
            <person name="Goeker M."/>
            <person name="Salamov A.A."/>
            <person name="Wisecaver J.H."/>
            <person name="Long T.M."/>
            <person name="Calvey C.H."/>
            <person name="Aerts A.L."/>
            <person name="Barry K.W."/>
            <person name="Choi C."/>
            <person name="Clum A."/>
            <person name="Coughlan A.Y."/>
            <person name="Deshpande S."/>
            <person name="Douglass A.P."/>
            <person name="Hanson S.J."/>
            <person name="Klenk H.-P."/>
            <person name="LaButti K.M."/>
            <person name="Lapidus A."/>
            <person name="Lindquist E.A."/>
            <person name="Lipzen A.M."/>
            <person name="Meier-Kolthoff J.P."/>
            <person name="Ohm R.A."/>
            <person name="Otillar R.P."/>
            <person name="Pangilinan J.L."/>
            <person name="Peng Y."/>
            <person name="Rokas A."/>
            <person name="Rosa C.A."/>
            <person name="Scheuner C."/>
            <person name="Sibirny A.A."/>
            <person name="Slot J.C."/>
            <person name="Stielow J.B."/>
            <person name="Sun H."/>
            <person name="Kurtzman C.P."/>
            <person name="Blackwell M."/>
            <person name="Grigoriev I.V."/>
            <person name="Jeffries T.W."/>
        </authorList>
    </citation>
    <scope>NUCLEOTIDE SEQUENCE [LARGE SCALE GENOMIC DNA]</scope>
    <source>
        <strain evidence="2 3">NRRL Y-2026</strain>
    </source>
</reference>
<accession>A0A1E3NRD8</accession>
<feature type="domain" description="PX" evidence="1">
    <location>
        <begin position="10"/>
        <end position="120"/>
    </location>
</feature>
<dbReference type="GO" id="GO:0005768">
    <property type="term" value="C:endosome"/>
    <property type="evidence" value="ECO:0007669"/>
    <property type="project" value="TreeGrafter"/>
</dbReference>
<dbReference type="SUPFAM" id="SSF64268">
    <property type="entry name" value="PX domain"/>
    <property type="match status" value="1"/>
</dbReference>
<dbReference type="Gene3D" id="3.30.1520.10">
    <property type="entry name" value="Phox-like domain"/>
    <property type="match status" value="1"/>
</dbReference>
<dbReference type="Proteomes" id="UP000094455">
    <property type="component" value="Unassembled WGS sequence"/>
</dbReference>
<protein>
    <recommendedName>
        <fullName evidence="1">PX domain-containing protein</fullName>
    </recommendedName>
</protein>
<dbReference type="PANTHER" id="PTHR10555:SF170">
    <property type="entry name" value="FI18122P1"/>
    <property type="match status" value="1"/>
</dbReference>
<evidence type="ECO:0000313" key="3">
    <source>
        <dbReference type="Proteomes" id="UP000094455"/>
    </source>
</evidence>
<evidence type="ECO:0000259" key="1">
    <source>
        <dbReference type="PROSITE" id="PS50195"/>
    </source>
</evidence>
<feature type="non-terminal residue" evidence="2">
    <location>
        <position position="1"/>
    </location>
</feature>